<accession>A0A1F7VHT7</accession>
<organism evidence="2 3">
    <name type="scientific">Candidatus Uhrbacteria bacterium RIFCSPLOWO2_02_FULL_53_10</name>
    <dbReference type="NCBI Taxonomy" id="1802411"/>
    <lineage>
        <taxon>Bacteria</taxon>
        <taxon>Candidatus Uhriibacteriota</taxon>
    </lineage>
</organism>
<name>A0A1F7VHT7_9BACT</name>
<gene>
    <name evidence="2" type="ORF">A3I45_04470</name>
</gene>
<dbReference type="EMBL" id="MGET01000013">
    <property type="protein sequence ID" value="OGL90056.1"/>
    <property type="molecule type" value="Genomic_DNA"/>
</dbReference>
<dbReference type="Pfam" id="PF12705">
    <property type="entry name" value="PDDEXK_1"/>
    <property type="match status" value="1"/>
</dbReference>
<evidence type="ECO:0000259" key="1">
    <source>
        <dbReference type="Pfam" id="PF12705"/>
    </source>
</evidence>
<proteinExistence type="predicted"/>
<sequence>MERGFTIVLDDTVLRGRVDRIDQVDGGVEIIDYKTGKPKTLSSLTVQDKMQLMIYQLVAREIFGLEPVRLTFHYLTDNTRVSFLAKEAQLEKLRDTIRAQCGQIRARLFDPTPGFHCEFCDFRDVCPYRQ</sequence>
<feature type="domain" description="PD-(D/E)XK endonuclease-like" evidence="1">
    <location>
        <begin position="6"/>
        <end position="127"/>
    </location>
</feature>
<dbReference type="Gene3D" id="3.90.320.10">
    <property type="match status" value="1"/>
</dbReference>
<dbReference type="InterPro" id="IPR011604">
    <property type="entry name" value="PDDEXK-like_dom_sf"/>
</dbReference>
<comment type="caution">
    <text evidence="2">The sequence shown here is derived from an EMBL/GenBank/DDBJ whole genome shotgun (WGS) entry which is preliminary data.</text>
</comment>
<reference evidence="2 3" key="1">
    <citation type="journal article" date="2016" name="Nat. Commun.">
        <title>Thousands of microbial genomes shed light on interconnected biogeochemical processes in an aquifer system.</title>
        <authorList>
            <person name="Anantharaman K."/>
            <person name="Brown C.T."/>
            <person name="Hug L.A."/>
            <person name="Sharon I."/>
            <person name="Castelle C.J."/>
            <person name="Probst A.J."/>
            <person name="Thomas B.C."/>
            <person name="Singh A."/>
            <person name="Wilkins M.J."/>
            <person name="Karaoz U."/>
            <person name="Brodie E.L."/>
            <person name="Williams K.H."/>
            <person name="Hubbard S.S."/>
            <person name="Banfield J.F."/>
        </authorList>
    </citation>
    <scope>NUCLEOTIDE SEQUENCE [LARGE SCALE GENOMIC DNA]</scope>
</reference>
<evidence type="ECO:0000313" key="2">
    <source>
        <dbReference type="EMBL" id="OGL90056.1"/>
    </source>
</evidence>
<evidence type="ECO:0000313" key="3">
    <source>
        <dbReference type="Proteomes" id="UP000177574"/>
    </source>
</evidence>
<dbReference type="AlphaFoldDB" id="A0A1F7VHT7"/>
<protein>
    <recommendedName>
        <fullName evidence="1">PD-(D/E)XK endonuclease-like domain-containing protein</fullName>
    </recommendedName>
</protein>
<dbReference type="Proteomes" id="UP000177574">
    <property type="component" value="Unassembled WGS sequence"/>
</dbReference>
<dbReference type="InterPro" id="IPR038726">
    <property type="entry name" value="PDDEXK_AddAB-type"/>
</dbReference>